<dbReference type="RefSeq" id="WP_073153543.1">
    <property type="nucleotide sequence ID" value="NZ_FRAG01000097.1"/>
</dbReference>
<proteinExistence type="predicted"/>
<name>A0A1M6TM10_PARC5</name>
<dbReference type="AlphaFoldDB" id="A0A1M6TM10"/>
<sequence>MLQALRDKLRCKEIWVKGAYKYRNHDEDLPTNFEENRIQHYKALNKPMDVEALISKFQEEMLGTLNKLNQRIPNNSKVRITSKGSKGWISLSPSEPQLEPQIIIKLKTEIARLWPMTNLLDILKEADLQLSFTDYFKTMAAHEHLD</sequence>
<dbReference type="Proteomes" id="UP000184465">
    <property type="component" value="Unassembled WGS sequence"/>
</dbReference>
<dbReference type="EMBL" id="FRAG01000097">
    <property type="protein sequence ID" value="SHK57909.1"/>
    <property type="molecule type" value="Genomic_DNA"/>
</dbReference>
<evidence type="ECO:0000313" key="1">
    <source>
        <dbReference type="EMBL" id="SHK57909.1"/>
    </source>
</evidence>
<reference evidence="1 2" key="1">
    <citation type="submission" date="2016-11" db="EMBL/GenBank/DDBJ databases">
        <authorList>
            <person name="Jaros S."/>
            <person name="Januszkiewicz K."/>
            <person name="Wedrychowicz H."/>
        </authorList>
    </citation>
    <scope>NUCLEOTIDE SEQUENCE [LARGE SCALE GENOMIC DNA]</scope>
    <source>
        <strain evidence="1 2">DSM 15212</strain>
    </source>
</reference>
<organism evidence="1 2">
    <name type="scientific">Paramaledivibacter caminithermalis (strain DSM 15212 / CIP 107654 / DViRD3)</name>
    <name type="common">Clostridium caminithermale</name>
    <dbReference type="NCBI Taxonomy" id="1121301"/>
    <lineage>
        <taxon>Bacteria</taxon>
        <taxon>Bacillati</taxon>
        <taxon>Bacillota</taxon>
        <taxon>Clostridia</taxon>
        <taxon>Peptostreptococcales</taxon>
        <taxon>Caminicellaceae</taxon>
        <taxon>Paramaledivibacter</taxon>
    </lineage>
</organism>
<protein>
    <submittedName>
        <fullName evidence="1">Uncharacterized protein</fullName>
    </submittedName>
</protein>
<keyword evidence="2" id="KW-1185">Reference proteome</keyword>
<gene>
    <name evidence="1" type="ORF">SAMN02745912_03727</name>
</gene>
<dbReference type="STRING" id="1121301.SAMN02745912_03727"/>
<evidence type="ECO:0000313" key="2">
    <source>
        <dbReference type="Proteomes" id="UP000184465"/>
    </source>
</evidence>
<accession>A0A1M6TM10</accession>
<dbReference type="OrthoDB" id="3538665at2"/>